<dbReference type="InterPro" id="IPR011025">
    <property type="entry name" value="GproteinA_insert"/>
</dbReference>
<keyword evidence="2" id="KW-0547">Nucleotide-binding</keyword>
<evidence type="ECO:0000313" key="9">
    <source>
        <dbReference type="Proteomes" id="UP001642483"/>
    </source>
</evidence>
<dbReference type="InterPro" id="IPR001408">
    <property type="entry name" value="Gprotein_alpha_I"/>
</dbReference>
<evidence type="ECO:0000256" key="2">
    <source>
        <dbReference type="ARBA" id="ARBA00022741"/>
    </source>
</evidence>
<reference evidence="8 9" key="1">
    <citation type="submission" date="2024-02" db="EMBL/GenBank/DDBJ databases">
        <authorList>
            <person name="Daric V."/>
            <person name="Darras S."/>
        </authorList>
    </citation>
    <scope>NUCLEOTIDE SEQUENCE [LARGE SCALE GENOMIC DNA]</scope>
</reference>
<name>A0ABP0GS34_CLALP</name>
<keyword evidence="5" id="KW-0807">Transducer</keyword>
<organism evidence="8 9">
    <name type="scientific">Clavelina lepadiformis</name>
    <name type="common">Light-bulb sea squirt</name>
    <name type="synonym">Ascidia lepadiformis</name>
    <dbReference type="NCBI Taxonomy" id="159417"/>
    <lineage>
        <taxon>Eukaryota</taxon>
        <taxon>Metazoa</taxon>
        <taxon>Chordata</taxon>
        <taxon>Tunicata</taxon>
        <taxon>Ascidiacea</taxon>
        <taxon>Aplousobranchia</taxon>
        <taxon>Clavelinidae</taxon>
        <taxon>Clavelina</taxon>
    </lineage>
</organism>
<dbReference type="InterPro" id="IPR001019">
    <property type="entry name" value="Gprotein_alpha_su"/>
</dbReference>
<dbReference type="SUPFAM" id="SSF47895">
    <property type="entry name" value="Transducin (alpha subunit), insertion domain"/>
    <property type="match status" value="1"/>
</dbReference>
<dbReference type="PROSITE" id="PS51882">
    <property type="entry name" value="G_ALPHA"/>
    <property type="match status" value="1"/>
</dbReference>
<dbReference type="CDD" id="cd00066">
    <property type="entry name" value="G-alpha"/>
    <property type="match status" value="1"/>
</dbReference>
<evidence type="ECO:0000256" key="7">
    <source>
        <dbReference type="SAM" id="MobiDB-lite"/>
    </source>
</evidence>
<dbReference type="PANTHER" id="PTHR10218:SF302">
    <property type="entry name" value="GUANINE NUCLEOTIDE-BINDING PROTEIN ALPHA-5 SUBUNIT"/>
    <property type="match status" value="1"/>
</dbReference>
<keyword evidence="4" id="KW-0342">GTP-binding</keyword>
<proteinExistence type="predicted"/>
<dbReference type="PRINTS" id="PR00441">
    <property type="entry name" value="GPROTEINAI"/>
</dbReference>
<protein>
    <recommendedName>
        <fullName evidence="10">Guanine nucleotide-binding protein G(I) subunit alpha</fullName>
    </recommendedName>
</protein>
<keyword evidence="3" id="KW-0460">Magnesium</keyword>
<dbReference type="Proteomes" id="UP001642483">
    <property type="component" value="Unassembled WGS sequence"/>
</dbReference>
<gene>
    <name evidence="8" type="ORF">CVLEPA_LOCUS27918</name>
</gene>
<dbReference type="PRINTS" id="PR00318">
    <property type="entry name" value="GPROTEINA"/>
</dbReference>
<evidence type="ECO:0000256" key="6">
    <source>
        <dbReference type="ARBA" id="ARBA00023288"/>
    </source>
</evidence>
<comment type="caution">
    <text evidence="8">The sequence shown here is derived from an EMBL/GenBank/DDBJ whole genome shotgun (WGS) entry which is preliminary data.</text>
</comment>
<keyword evidence="9" id="KW-1185">Reference proteome</keyword>
<evidence type="ECO:0000256" key="5">
    <source>
        <dbReference type="ARBA" id="ARBA00023224"/>
    </source>
</evidence>
<dbReference type="Gene3D" id="3.40.50.300">
    <property type="entry name" value="P-loop containing nucleotide triphosphate hydrolases"/>
    <property type="match status" value="1"/>
</dbReference>
<dbReference type="Pfam" id="PF00503">
    <property type="entry name" value="G-alpha"/>
    <property type="match status" value="1"/>
</dbReference>
<feature type="region of interest" description="Disordered" evidence="7">
    <location>
        <begin position="1"/>
        <end position="21"/>
    </location>
</feature>
<keyword evidence="6" id="KW-0449">Lipoprotein</keyword>
<accession>A0ABP0GS34</accession>
<dbReference type="Gene3D" id="1.10.400.10">
    <property type="entry name" value="GI Alpha 1, domain 2-like"/>
    <property type="match status" value="1"/>
</dbReference>
<sequence length="346" mass="39532">MGAKDQSDQIDKQLKRDREASRKEVKLLLLGAGESGKSTIAKQMKILHQDGFSEDERRTFKPVVYANTVQSMVAILKAMESLNIAFTNPSCADDGKKLRAAASQMEDIDLSTDIGESLKDLWADGGIQECYSRSREYQLNDSACYYMDALDRLCISSYVPSEQDVLRTRVKTTGIIETSFDYKNLNFTLIDVGGQRSERKKWIHCFQDVTAIIFCVGMSAYDQVLIEDEETNRMRESLKLFESICNNPFFQKTSMILFLNKKDLFEEKIKKSPLKICFPEYEGENDYTAASEYIRDQFELQNKYGESKEIYTHFTCATDTTNVRFVFDAVSDVLMRKILDTVFGSG</sequence>
<evidence type="ECO:0000313" key="8">
    <source>
        <dbReference type="EMBL" id="CAK8694554.1"/>
    </source>
</evidence>
<dbReference type="SMART" id="SM00275">
    <property type="entry name" value="G_alpha"/>
    <property type="match status" value="1"/>
</dbReference>
<dbReference type="InterPro" id="IPR027417">
    <property type="entry name" value="P-loop_NTPase"/>
</dbReference>
<evidence type="ECO:0000256" key="4">
    <source>
        <dbReference type="ARBA" id="ARBA00023134"/>
    </source>
</evidence>
<evidence type="ECO:0000256" key="3">
    <source>
        <dbReference type="ARBA" id="ARBA00022842"/>
    </source>
</evidence>
<evidence type="ECO:0008006" key="10">
    <source>
        <dbReference type="Google" id="ProtNLM"/>
    </source>
</evidence>
<dbReference type="PANTHER" id="PTHR10218">
    <property type="entry name" value="GTP-BINDING PROTEIN ALPHA SUBUNIT"/>
    <property type="match status" value="1"/>
</dbReference>
<evidence type="ECO:0000256" key="1">
    <source>
        <dbReference type="ARBA" id="ARBA00022723"/>
    </source>
</evidence>
<keyword evidence="1" id="KW-0479">Metal-binding</keyword>
<dbReference type="SUPFAM" id="SSF52540">
    <property type="entry name" value="P-loop containing nucleoside triphosphate hydrolases"/>
    <property type="match status" value="1"/>
</dbReference>
<dbReference type="EMBL" id="CAWYQH010000141">
    <property type="protein sequence ID" value="CAK8694554.1"/>
    <property type="molecule type" value="Genomic_DNA"/>
</dbReference>